<evidence type="ECO:0000256" key="1">
    <source>
        <dbReference type="ARBA" id="ARBA00022825"/>
    </source>
</evidence>
<protein>
    <submittedName>
        <fullName evidence="3">Uncharacterized protein</fullName>
    </submittedName>
</protein>
<dbReference type="CDD" id="cd21112">
    <property type="entry name" value="alphaLP-like"/>
    <property type="match status" value="1"/>
</dbReference>
<feature type="chain" id="PRO_5027016050" evidence="2">
    <location>
        <begin position="27"/>
        <end position="379"/>
    </location>
</feature>
<dbReference type="Gene3D" id="2.40.10.10">
    <property type="entry name" value="Trypsin-like serine proteases"/>
    <property type="match status" value="2"/>
</dbReference>
<accession>A0A6N9Q2H8</accession>
<name>A0A6N9Q2H8_9BACL</name>
<dbReference type="Proteomes" id="UP000448943">
    <property type="component" value="Unassembled WGS sequence"/>
</dbReference>
<gene>
    <name evidence="3" type="ORF">ERL59_08465</name>
</gene>
<keyword evidence="1" id="KW-0645">Protease</keyword>
<dbReference type="SUPFAM" id="SSF50494">
    <property type="entry name" value="Trypsin-like serine proteases"/>
    <property type="match status" value="1"/>
</dbReference>
<proteinExistence type="predicted"/>
<dbReference type="InterPro" id="IPR009003">
    <property type="entry name" value="Peptidase_S1_PA"/>
</dbReference>
<dbReference type="EMBL" id="SIJB01000020">
    <property type="protein sequence ID" value="NBI28990.1"/>
    <property type="molecule type" value="Genomic_DNA"/>
</dbReference>
<evidence type="ECO:0000256" key="2">
    <source>
        <dbReference type="SAM" id="SignalP"/>
    </source>
</evidence>
<dbReference type="InterPro" id="IPR043504">
    <property type="entry name" value="Peptidase_S1_PA_chymotrypsin"/>
</dbReference>
<evidence type="ECO:0000313" key="3">
    <source>
        <dbReference type="EMBL" id="NBI28990.1"/>
    </source>
</evidence>
<reference evidence="3 4" key="1">
    <citation type="submission" date="2019-01" db="EMBL/GenBank/DDBJ databases">
        <title>Chengkuizengella sp. nov., isolated from deep-sea sediment of East Pacific Ocean.</title>
        <authorList>
            <person name="Yang J."/>
            <person name="Lai Q."/>
            <person name="Shao Z."/>
        </authorList>
    </citation>
    <scope>NUCLEOTIDE SEQUENCE [LARGE SCALE GENOMIC DNA]</scope>
    <source>
        <strain evidence="3 4">YPA3-1-1</strain>
    </source>
</reference>
<evidence type="ECO:0000313" key="4">
    <source>
        <dbReference type="Proteomes" id="UP000448943"/>
    </source>
</evidence>
<keyword evidence="1" id="KW-0378">Hydrolase</keyword>
<keyword evidence="4" id="KW-1185">Reference proteome</keyword>
<feature type="signal peptide" evidence="2">
    <location>
        <begin position="1"/>
        <end position="26"/>
    </location>
</feature>
<dbReference type="GO" id="GO:0008236">
    <property type="term" value="F:serine-type peptidase activity"/>
    <property type="evidence" value="ECO:0007669"/>
    <property type="project" value="UniProtKB-KW"/>
</dbReference>
<dbReference type="RefSeq" id="WP_160645791.1">
    <property type="nucleotide sequence ID" value="NZ_SIJB01000020.1"/>
</dbReference>
<dbReference type="AlphaFoldDB" id="A0A6N9Q2H8"/>
<sequence length="379" mass="40867">MKSKKIVSFLVAVLLVVSIVSGSVYAEKSPNDELNVLLIKESKALKINKDVKKKVKDNKKYEDDYAGVYIDDDGILNINLVNNVEEVSNLIDSNEVKYNKVKNSFKKLDQTMKFLTPRMNELGITSLSLDEMKNKVVIYLKQPDEKAIKKINKLVEKGAVEIQEQKLEVVTTADIINGSKAVIGGGALTVGFAAKDSSGNEGFVTAGHLSASTGSSAKINNKTVGTLQSKKFGSSVDAAFVKAQSGIFVTDYTPTKKFTNGNVYEYATTSSSDLVQGKTIYAYGQVSGKQTGKILVAYHTEIYAGKTMTNIVKSSYKAIKGDSGAAVATYLYKGSGSADYVVMGVQSASALTNGNWTSDSYTLFTRVDKIFSSLGLSNP</sequence>
<organism evidence="3 4">
    <name type="scientific">Chengkuizengella marina</name>
    <dbReference type="NCBI Taxonomy" id="2507566"/>
    <lineage>
        <taxon>Bacteria</taxon>
        <taxon>Bacillati</taxon>
        <taxon>Bacillota</taxon>
        <taxon>Bacilli</taxon>
        <taxon>Bacillales</taxon>
        <taxon>Paenibacillaceae</taxon>
        <taxon>Chengkuizengella</taxon>
    </lineage>
</organism>
<comment type="caution">
    <text evidence="3">The sequence shown here is derived from an EMBL/GenBank/DDBJ whole genome shotgun (WGS) entry which is preliminary data.</text>
</comment>
<keyword evidence="2" id="KW-0732">Signal</keyword>
<keyword evidence="1" id="KW-0720">Serine protease</keyword>
<dbReference type="OrthoDB" id="1089976at2"/>